<feature type="transmembrane region" description="Helical" evidence="5">
    <location>
        <begin position="90"/>
        <end position="114"/>
    </location>
</feature>
<evidence type="ECO:0000256" key="5">
    <source>
        <dbReference type="SAM" id="Phobius"/>
    </source>
</evidence>
<proteinExistence type="predicted"/>
<dbReference type="OrthoDB" id="9811701at2"/>
<keyword evidence="7" id="KW-1185">Reference proteome</keyword>
<evidence type="ECO:0000256" key="2">
    <source>
        <dbReference type="ARBA" id="ARBA00022692"/>
    </source>
</evidence>
<dbReference type="Pfam" id="PF04172">
    <property type="entry name" value="LrgB"/>
    <property type="match status" value="1"/>
</dbReference>
<evidence type="ECO:0000313" key="6">
    <source>
        <dbReference type="EMBL" id="WWD78775.1"/>
    </source>
</evidence>
<evidence type="ECO:0000256" key="4">
    <source>
        <dbReference type="ARBA" id="ARBA00023136"/>
    </source>
</evidence>
<name>A0A5C7FDD4_9BACI</name>
<dbReference type="Proteomes" id="UP000321816">
    <property type="component" value="Chromosome"/>
</dbReference>
<protein>
    <submittedName>
        <fullName evidence="6">LrgB family protein</fullName>
    </submittedName>
</protein>
<accession>A0A5C7FDD4</accession>
<comment type="subcellular location">
    <subcellularLocation>
        <location evidence="1">Membrane</location>
        <topology evidence="1">Multi-pass membrane protein</topology>
    </subcellularLocation>
</comment>
<dbReference type="AlphaFoldDB" id="A0A5C7FDD4"/>
<dbReference type="EMBL" id="CP144914">
    <property type="protein sequence ID" value="WWD78775.1"/>
    <property type="molecule type" value="Genomic_DNA"/>
</dbReference>
<dbReference type="RefSeq" id="WP_147802467.1">
    <property type="nucleotide sequence ID" value="NZ_CP144914.1"/>
</dbReference>
<reference evidence="6 7" key="1">
    <citation type="submission" date="2024-01" db="EMBL/GenBank/DDBJ databases">
        <title>Complete Genome Sequence of Alkalicoccus halolimnae BZ-SZ-XJ29T, a Moderately Halophilic Bacterium Isolated from a Salt Lake.</title>
        <authorList>
            <person name="Zhao B."/>
        </authorList>
    </citation>
    <scope>NUCLEOTIDE SEQUENCE [LARGE SCALE GENOMIC DNA]</scope>
    <source>
        <strain evidence="6 7">BZ-SZ-XJ29</strain>
    </source>
</reference>
<feature type="transmembrane region" description="Helical" evidence="5">
    <location>
        <begin position="201"/>
        <end position="221"/>
    </location>
</feature>
<gene>
    <name evidence="6" type="ORF">FTX54_010075</name>
</gene>
<dbReference type="PANTHER" id="PTHR30249">
    <property type="entry name" value="PUTATIVE SEROTONIN TRANSPORTER"/>
    <property type="match status" value="1"/>
</dbReference>
<dbReference type="GO" id="GO:0016020">
    <property type="term" value="C:membrane"/>
    <property type="evidence" value="ECO:0007669"/>
    <property type="project" value="UniProtKB-SubCell"/>
</dbReference>
<feature type="transmembrane region" description="Helical" evidence="5">
    <location>
        <begin position="61"/>
        <end position="78"/>
    </location>
</feature>
<organism evidence="6 7">
    <name type="scientific">Alkalicoccus halolimnae</name>
    <dbReference type="NCBI Taxonomy" id="1667239"/>
    <lineage>
        <taxon>Bacteria</taxon>
        <taxon>Bacillati</taxon>
        <taxon>Bacillota</taxon>
        <taxon>Bacilli</taxon>
        <taxon>Bacillales</taxon>
        <taxon>Bacillaceae</taxon>
        <taxon>Alkalicoccus</taxon>
    </lineage>
</organism>
<feature type="transmembrane region" description="Helical" evidence="5">
    <location>
        <begin position="178"/>
        <end position="195"/>
    </location>
</feature>
<dbReference type="KEGG" id="ahal:FTX54_010075"/>
<keyword evidence="4 5" id="KW-0472">Membrane</keyword>
<evidence type="ECO:0000313" key="7">
    <source>
        <dbReference type="Proteomes" id="UP000321816"/>
    </source>
</evidence>
<sequence>MIINIILFLSLTIIIYSMTSKVYKQWPLPALTPVFTSTLLLIGFFTIGNIEFQTYEPTVDAVTFLLGPATVALAVPVYKNRRIIIKHIKLFVFTLGIGSLVTISFTLLLSQLLLVSDQFTAALTVKTATVPIALELAALQNGDPTMTAALVMLTGLVGAIAGPRLLTWANVHNPVARGIAVGTIAHGIGTAHMINEGELQGASAAAAMAVTGIFLSIFFSAV</sequence>
<keyword evidence="3 5" id="KW-1133">Transmembrane helix</keyword>
<dbReference type="InterPro" id="IPR007300">
    <property type="entry name" value="CidB/LrgB"/>
</dbReference>
<evidence type="ECO:0000256" key="3">
    <source>
        <dbReference type="ARBA" id="ARBA00022989"/>
    </source>
</evidence>
<evidence type="ECO:0000256" key="1">
    <source>
        <dbReference type="ARBA" id="ARBA00004141"/>
    </source>
</evidence>
<dbReference type="PANTHER" id="PTHR30249:SF0">
    <property type="entry name" value="PLASTIDAL GLYCOLATE_GLYCERATE TRANSLOCATOR 1, CHLOROPLASTIC"/>
    <property type="match status" value="1"/>
</dbReference>
<feature type="transmembrane region" description="Helical" evidence="5">
    <location>
        <begin position="146"/>
        <end position="166"/>
    </location>
</feature>
<feature type="transmembrane region" description="Helical" evidence="5">
    <location>
        <begin position="30"/>
        <end position="49"/>
    </location>
</feature>
<keyword evidence="2 5" id="KW-0812">Transmembrane</keyword>